<dbReference type="OrthoDB" id="3577648at2"/>
<dbReference type="KEGG" id="avc:NCTC10951_01768"/>
<evidence type="ECO:0008006" key="3">
    <source>
        <dbReference type="Google" id="ProtNLM"/>
    </source>
</evidence>
<dbReference type="AlphaFoldDB" id="A0A448PLQ3"/>
<dbReference type="Proteomes" id="UP000268658">
    <property type="component" value="Chromosome"/>
</dbReference>
<proteinExistence type="predicted"/>
<dbReference type="EMBL" id="LR134477">
    <property type="protein sequence ID" value="VEI16613.1"/>
    <property type="molecule type" value="Genomic_DNA"/>
</dbReference>
<protein>
    <recommendedName>
        <fullName evidence="3">Toxin-antitoxin system, toxin component</fullName>
    </recommendedName>
</protein>
<accession>A0A448PLQ3</accession>
<reference evidence="1 2" key="1">
    <citation type="submission" date="2018-12" db="EMBL/GenBank/DDBJ databases">
        <authorList>
            <consortium name="Pathogen Informatics"/>
        </authorList>
    </citation>
    <scope>NUCLEOTIDE SEQUENCE [LARGE SCALE GENOMIC DNA]</scope>
    <source>
        <strain evidence="1 2">NCTC10951</strain>
    </source>
</reference>
<evidence type="ECO:0000313" key="2">
    <source>
        <dbReference type="Proteomes" id="UP000268658"/>
    </source>
</evidence>
<evidence type="ECO:0000313" key="1">
    <source>
        <dbReference type="EMBL" id="VEI16613.1"/>
    </source>
</evidence>
<sequence length="70" mass="8018">MGFLKSAWKHGFTREDIDHALNNPVTVHYFDGYVIVVGPSRSGHLIEVGVNDDDFVFHAMSAREKFLRRN</sequence>
<organism evidence="1 2">
    <name type="scientific">Actinomyces viscosus</name>
    <dbReference type="NCBI Taxonomy" id="1656"/>
    <lineage>
        <taxon>Bacteria</taxon>
        <taxon>Bacillati</taxon>
        <taxon>Actinomycetota</taxon>
        <taxon>Actinomycetes</taxon>
        <taxon>Actinomycetales</taxon>
        <taxon>Actinomycetaceae</taxon>
        <taxon>Actinomyces</taxon>
    </lineage>
</organism>
<gene>
    <name evidence="1" type="ORF">NCTC10951_01768</name>
</gene>
<name>A0A448PLQ3_ACTVI</name>